<evidence type="ECO:0000313" key="3">
    <source>
        <dbReference type="Proteomes" id="UP000030134"/>
    </source>
</evidence>
<sequence>MNKKLRITAWAGLIGALAMYAGDMLLYFTTESFADIEQELLPSMGLVSSARLFAGGVVAPFAMGLYLLGFYHLYLSVQPTHKKWGLGCFLLLSLGILFGGAYHAFFPAFGIVSREGYPHLITPLMQYASIVGGISFVCQSIGWLLYGYLILRRATRFSRWVTFALPIVTLWVGELFEVLPAPFAILIGGGWFNHILSLFFIVTLTTLPSKENVTAFHRS</sequence>
<name>A0A0A2GFA2_9PORP</name>
<feature type="transmembrane region" description="Helical" evidence="1">
    <location>
        <begin position="191"/>
        <end position="209"/>
    </location>
</feature>
<comment type="caution">
    <text evidence="2">The sequence shown here is derived from an EMBL/GenBank/DDBJ whole genome shotgun (WGS) entry which is preliminary data.</text>
</comment>
<feature type="transmembrane region" description="Helical" evidence="1">
    <location>
        <begin position="7"/>
        <end position="30"/>
    </location>
</feature>
<feature type="transmembrane region" description="Helical" evidence="1">
    <location>
        <begin position="125"/>
        <end position="151"/>
    </location>
</feature>
<keyword evidence="1" id="KW-0472">Membrane</keyword>
<feature type="transmembrane region" description="Helical" evidence="1">
    <location>
        <begin position="86"/>
        <end position="105"/>
    </location>
</feature>
<reference evidence="2 3" key="1">
    <citation type="submission" date="2014-08" db="EMBL/GenBank/DDBJ databases">
        <title>Porphyromonas gingivicanis strain:COT-022_OH1391 Genome sequencing.</title>
        <authorList>
            <person name="Wallis C."/>
            <person name="Deusch O."/>
            <person name="O'Flynn C."/>
            <person name="Davis I."/>
            <person name="Jospin G."/>
            <person name="Darling A.E."/>
            <person name="Coil D.A."/>
            <person name="Alexiev A."/>
            <person name="Horsfall A."/>
            <person name="Kirkwood N."/>
            <person name="Harris S."/>
            <person name="Eisen J.A."/>
        </authorList>
    </citation>
    <scope>NUCLEOTIDE SEQUENCE [LARGE SCALE GENOMIC DNA]</scope>
    <source>
        <strain evidence="3">COT-022 OH1391</strain>
    </source>
</reference>
<dbReference type="eggNOG" id="ENOG5032WH3">
    <property type="taxonomic scope" value="Bacteria"/>
</dbReference>
<dbReference type="InterPro" id="IPR046475">
    <property type="entry name" value="DUF6796"/>
</dbReference>
<dbReference type="EMBL" id="JQZW01000002">
    <property type="protein sequence ID" value="KGN99169.1"/>
    <property type="molecule type" value="Genomic_DNA"/>
</dbReference>
<feature type="transmembrane region" description="Helical" evidence="1">
    <location>
        <begin position="50"/>
        <end position="74"/>
    </location>
</feature>
<accession>A0A0A2GFA2</accession>
<evidence type="ECO:0000313" key="2">
    <source>
        <dbReference type="EMBL" id="KGN99169.1"/>
    </source>
</evidence>
<keyword evidence="1" id="KW-1133">Transmembrane helix</keyword>
<dbReference type="Pfam" id="PF20599">
    <property type="entry name" value="DUF6796"/>
    <property type="match status" value="1"/>
</dbReference>
<dbReference type="Proteomes" id="UP000030134">
    <property type="component" value="Unassembled WGS sequence"/>
</dbReference>
<keyword evidence="1" id="KW-0812">Transmembrane</keyword>
<protein>
    <recommendedName>
        <fullName evidence="4">DUF998 domain-containing protein</fullName>
    </recommendedName>
</protein>
<feature type="transmembrane region" description="Helical" evidence="1">
    <location>
        <begin position="163"/>
        <end position="185"/>
    </location>
</feature>
<dbReference type="OrthoDB" id="5896707at2"/>
<evidence type="ECO:0008006" key="4">
    <source>
        <dbReference type="Google" id="ProtNLM"/>
    </source>
</evidence>
<proteinExistence type="predicted"/>
<dbReference type="RefSeq" id="WP_036882829.1">
    <property type="nucleotide sequence ID" value="NZ_JQZW01000002.1"/>
</dbReference>
<keyword evidence="3" id="KW-1185">Reference proteome</keyword>
<dbReference type="AlphaFoldDB" id="A0A0A2GFA2"/>
<gene>
    <name evidence="2" type="ORF">HQ36_01570</name>
</gene>
<evidence type="ECO:0000256" key="1">
    <source>
        <dbReference type="SAM" id="Phobius"/>
    </source>
</evidence>
<organism evidence="2 3">
    <name type="scientific">Porphyromonas gingivicanis</name>
    <dbReference type="NCBI Taxonomy" id="266762"/>
    <lineage>
        <taxon>Bacteria</taxon>
        <taxon>Pseudomonadati</taxon>
        <taxon>Bacteroidota</taxon>
        <taxon>Bacteroidia</taxon>
        <taxon>Bacteroidales</taxon>
        <taxon>Porphyromonadaceae</taxon>
        <taxon>Porphyromonas</taxon>
    </lineage>
</organism>